<dbReference type="GO" id="GO:0016020">
    <property type="term" value="C:membrane"/>
    <property type="evidence" value="ECO:0007669"/>
    <property type="project" value="UniProtKB-SubCell"/>
</dbReference>
<feature type="transmembrane region" description="Helical" evidence="6">
    <location>
        <begin position="442"/>
        <end position="469"/>
    </location>
</feature>
<dbReference type="InterPro" id="IPR036259">
    <property type="entry name" value="MFS_trans_sf"/>
</dbReference>
<evidence type="ECO:0000256" key="2">
    <source>
        <dbReference type="ARBA" id="ARBA00008432"/>
    </source>
</evidence>
<feature type="transmembrane region" description="Helical" evidence="6">
    <location>
        <begin position="119"/>
        <end position="136"/>
    </location>
</feature>
<feature type="transmembrane region" description="Helical" evidence="6">
    <location>
        <begin position="174"/>
        <end position="196"/>
    </location>
</feature>
<dbReference type="InterPro" id="IPR011701">
    <property type="entry name" value="MFS"/>
</dbReference>
<feature type="transmembrane region" description="Helical" evidence="6">
    <location>
        <begin position="148"/>
        <end position="168"/>
    </location>
</feature>
<name>A0A653F274_MYCKA</name>
<comment type="similarity">
    <text evidence="2">Belongs to the major facilitator superfamily. Nitrate/nitrite porter (TC 2.A.1.8) family.</text>
</comment>
<keyword evidence="3 6" id="KW-0812">Transmembrane</keyword>
<reference evidence="7" key="1">
    <citation type="submission" date="2019-05" db="EMBL/GenBank/DDBJ databases">
        <authorList>
            <person name="Naeem R."/>
            <person name="Antony C."/>
            <person name="Guan Q."/>
        </authorList>
    </citation>
    <scope>NUCLEOTIDE SEQUENCE</scope>
    <source>
        <strain evidence="7">3</strain>
    </source>
</reference>
<dbReference type="PANTHER" id="PTHR23515">
    <property type="entry name" value="HIGH-AFFINITY NITRATE TRANSPORTER 2.3"/>
    <property type="match status" value="1"/>
</dbReference>
<feature type="transmembrane region" description="Helical" evidence="6">
    <location>
        <begin position="91"/>
        <end position="113"/>
    </location>
</feature>
<accession>A0A653F274</accession>
<dbReference type="EMBL" id="LR589358">
    <property type="protein sequence ID" value="VTP03885.1"/>
    <property type="molecule type" value="Genomic_DNA"/>
</dbReference>
<evidence type="ECO:0000256" key="5">
    <source>
        <dbReference type="ARBA" id="ARBA00023136"/>
    </source>
</evidence>
<dbReference type="CDD" id="cd17341">
    <property type="entry name" value="MFS_NRT2_like"/>
    <property type="match status" value="1"/>
</dbReference>
<dbReference type="AlphaFoldDB" id="A0A653F274"/>
<feature type="transmembrane region" description="Helical" evidence="6">
    <location>
        <begin position="325"/>
        <end position="345"/>
    </location>
</feature>
<sequence length="523" mass="55826">MPGDRGPSCIPPNSRNKLRWDGSTGDWVYAFKDAALVTSVRDRTPRTKGEDRMGRNHRLPDWNPEDTAAWEAGNKKIARRNLLCTMAGDHVAFSIWSLWSVMVLFMPASVYGFSAGDKLLLGAVATLVGGCVRIPYTLGIAKFGGRNWTTFSAFVLLIPTAGTIVLLANPGLPLWPYVVCAALTGLGGGNYAASLANVNAFYPQRLKGAALAVNAGVGNLGVAVIQLVGLLVLATAGHEAPYWVCATYLVLLALVGIAAAVFMDNLEHRIEINHMRSILFDRDTWVISLLYVCTFGSWIGFSFAFGQVLEVNFTANGETAKHASLHAAQIAFVGPLLGSLARIYGGRLADRISGSRVTLGVLAGMIVAAGMLVGISTYTDYAAATTTTTMVDDVVEVVGIIGFMALFILSGMGNGSVFKLIPSVFEARSRSLLVTDAERRHWARAMSGSLIGICSAVGALGGVGINLALRESYLRSGTETSAYWAFLASYGVAAVLTWMLYVRRPVSETMVRDAKAPAELARV</sequence>
<organism evidence="7">
    <name type="scientific">Mycobacterium kansasii</name>
    <dbReference type="NCBI Taxonomy" id="1768"/>
    <lineage>
        <taxon>Bacteria</taxon>
        <taxon>Bacillati</taxon>
        <taxon>Actinomycetota</taxon>
        <taxon>Actinomycetes</taxon>
        <taxon>Mycobacteriales</taxon>
        <taxon>Mycobacteriaceae</taxon>
        <taxon>Mycobacterium</taxon>
    </lineage>
</organism>
<keyword evidence="5 6" id="KW-0472">Membrane</keyword>
<evidence type="ECO:0000256" key="3">
    <source>
        <dbReference type="ARBA" id="ARBA00022692"/>
    </source>
</evidence>
<evidence type="ECO:0000256" key="1">
    <source>
        <dbReference type="ARBA" id="ARBA00004141"/>
    </source>
</evidence>
<proteinExistence type="inferred from homology"/>
<feature type="transmembrane region" description="Helical" evidence="6">
    <location>
        <begin position="481"/>
        <end position="502"/>
    </location>
</feature>
<dbReference type="Gene3D" id="1.20.1250.20">
    <property type="entry name" value="MFS general substrate transporter like domains"/>
    <property type="match status" value="1"/>
</dbReference>
<feature type="transmembrane region" description="Helical" evidence="6">
    <location>
        <begin position="284"/>
        <end position="305"/>
    </location>
</feature>
<comment type="subcellular location">
    <subcellularLocation>
        <location evidence="1">Membrane</location>
        <topology evidence="1">Multi-pass membrane protein</topology>
    </subcellularLocation>
</comment>
<keyword evidence="4 6" id="KW-1133">Transmembrane helix</keyword>
<feature type="transmembrane region" description="Helical" evidence="6">
    <location>
        <begin position="398"/>
        <end position="421"/>
    </location>
</feature>
<dbReference type="InterPro" id="IPR044772">
    <property type="entry name" value="NO3_transporter"/>
</dbReference>
<gene>
    <name evidence="7" type="primary">narK_3</name>
    <name evidence="7" type="ORF">BIN_B_04137</name>
</gene>
<feature type="transmembrane region" description="Helical" evidence="6">
    <location>
        <begin position="357"/>
        <end position="378"/>
    </location>
</feature>
<protein>
    <submittedName>
        <fullName evidence="7">Nitrate/nitrite transporter NarK</fullName>
    </submittedName>
</protein>
<feature type="transmembrane region" description="Helical" evidence="6">
    <location>
        <begin position="240"/>
        <end position="263"/>
    </location>
</feature>
<feature type="transmembrane region" description="Helical" evidence="6">
    <location>
        <begin position="208"/>
        <end position="234"/>
    </location>
</feature>
<evidence type="ECO:0000256" key="4">
    <source>
        <dbReference type="ARBA" id="ARBA00022989"/>
    </source>
</evidence>
<dbReference type="Pfam" id="PF07690">
    <property type="entry name" value="MFS_1"/>
    <property type="match status" value="1"/>
</dbReference>
<evidence type="ECO:0000256" key="6">
    <source>
        <dbReference type="SAM" id="Phobius"/>
    </source>
</evidence>
<evidence type="ECO:0000313" key="7">
    <source>
        <dbReference type="EMBL" id="VTP03885.1"/>
    </source>
</evidence>
<dbReference type="SUPFAM" id="SSF103473">
    <property type="entry name" value="MFS general substrate transporter"/>
    <property type="match status" value="1"/>
</dbReference>
<dbReference type="GO" id="GO:0015112">
    <property type="term" value="F:nitrate transmembrane transporter activity"/>
    <property type="evidence" value="ECO:0007669"/>
    <property type="project" value="InterPro"/>
</dbReference>